<comment type="caution">
    <text evidence="3">The sequence shown here is derived from an EMBL/GenBank/DDBJ whole genome shotgun (WGS) entry which is preliminary data.</text>
</comment>
<dbReference type="Gene3D" id="3.40.50.12370">
    <property type="match status" value="1"/>
</dbReference>
<gene>
    <name evidence="3" type="ORF">ACFOMF_05915</name>
</gene>
<comment type="similarity">
    <text evidence="1">Belongs to the universal stress protein A family.</text>
</comment>
<dbReference type="Pfam" id="PF00582">
    <property type="entry name" value="Usp"/>
    <property type="match status" value="2"/>
</dbReference>
<dbReference type="Proteomes" id="UP001595630">
    <property type="component" value="Unassembled WGS sequence"/>
</dbReference>
<evidence type="ECO:0000313" key="3">
    <source>
        <dbReference type="EMBL" id="MFC3607311.1"/>
    </source>
</evidence>
<dbReference type="PRINTS" id="PR01438">
    <property type="entry name" value="UNVRSLSTRESS"/>
</dbReference>
<dbReference type="EMBL" id="JBHRXZ010000016">
    <property type="protein sequence ID" value="MFC3607311.1"/>
    <property type="molecule type" value="Genomic_DNA"/>
</dbReference>
<evidence type="ECO:0000313" key="4">
    <source>
        <dbReference type="Proteomes" id="UP001595630"/>
    </source>
</evidence>
<protein>
    <submittedName>
        <fullName evidence="3">Universal stress protein</fullName>
    </submittedName>
</protein>
<sequence>MPNVMACIDGSPSSRAVCDCALWATQRLDAPLTFLHVLDRNQYPTDTNLAGNIGLGAREHLLNELAALDEQRSKLAMKQGRHLLEDAREYAAGTGIKDARLLQRHGSLVDTLRELEGDIRLVVIGKQGQDSEDLGHHIGSQLESVVRTLHRPILVTPPEFEAPRSVLFAFDGSPTTRKGVELLAARPLVKGLPIHLVMVGAQTGDAEAQLEWARQHLVDAGFDVHTAIRAGDVEETLLAYQAEQDLDLVVMGAYGHSRIRQFLVGSTTANMIRHIGTPMLLLR</sequence>
<evidence type="ECO:0000256" key="1">
    <source>
        <dbReference type="ARBA" id="ARBA00008791"/>
    </source>
</evidence>
<name>A0ABV7T6R4_9GAMM</name>
<reference evidence="4" key="1">
    <citation type="journal article" date="2019" name="Int. J. Syst. Evol. Microbiol.">
        <title>The Global Catalogue of Microorganisms (GCM) 10K type strain sequencing project: providing services to taxonomists for standard genome sequencing and annotation.</title>
        <authorList>
            <consortium name="The Broad Institute Genomics Platform"/>
            <consortium name="The Broad Institute Genome Sequencing Center for Infectious Disease"/>
            <person name="Wu L."/>
            <person name="Ma J."/>
        </authorList>
    </citation>
    <scope>NUCLEOTIDE SEQUENCE [LARGE SCALE GENOMIC DNA]</scope>
    <source>
        <strain evidence="4">KCTC 42447</strain>
    </source>
</reference>
<dbReference type="SUPFAM" id="SSF52402">
    <property type="entry name" value="Adenine nucleotide alpha hydrolases-like"/>
    <property type="match status" value="2"/>
</dbReference>
<dbReference type="InterPro" id="IPR006016">
    <property type="entry name" value="UspA"/>
</dbReference>
<accession>A0ABV7T6R4</accession>
<dbReference type="RefSeq" id="WP_386362235.1">
    <property type="nucleotide sequence ID" value="NZ_JBHRXZ010000016.1"/>
</dbReference>
<dbReference type="PANTHER" id="PTHR46268:SF6">
    <property type="entry name" value="UNIVERSAL STRESS PROTEIN UP12"/>
    <property type="match status" value="1"/>
</dbReference>
<feature type="domain" description="UspA" evidence="2">
    <location>
        <begin position="3"/>
        <end position="157"/>
    </location>
</feature>
<dbReference type="CDD" id="cd00293">
    <property type="entry name" value="USP-like"/>
    <property type="match status" value="2"/>
</dbReference>
<keyword evidence="4" id="KW-1185">Reference proteome</keyword>
<proteinExistence type="inferred from homology"/>
<organism evidence="3 4">
    <name type="scientific">Stutzerimonas tarimensis</name>
    <dbReference type="NCBI Taxonomy" id="1507735"/>
    <lineage>
        <taxon>Bacteria</taxon>
        <taxon>Pseudomonadati</taxon>
        <taxon>Pseudomonadota</taxon>
        <taxon>Gammaproteobacteria</taxon>
        <taxon>Pseudomonadales</taxon>
        <taxon>Pseudomonadaceae</taxon>
        <taxon>Stutzerimonas</taxon>
    </lineage>
</organism>
<dbReference type="InterPro" id="IPR006015">
    <property type="entry name" value="Universal_stress_UspA"/>
</dbReference>
<evidence type="ECO:0000259" key="2">
    <source>
        <dbReference type="Pfam" id="PF00582"/>
    </source>
</evidence>
<dbReference type="PANTHER" id="PTHR46268">
    <property type="entry name" value="STRESS RESPONSE PROTEIN NHAX"/>
    <property type="match status" value="1"/>
</dbReference>
<feature type="domain" description="UspA" evidence="2">
    <location>
        <begin position="205"/>
        <end position="283"/>
    </location>
</feature>